<dbReference type="Pfam" id="PF01660">
    <property type="entry name" value="Vmethyltransf"/>
    <property type="match status" value="1"/>
</dbReference>
<name>A0A0C5GXK2_9VIRU</name>
<dbReference type="GO" id="GO:0016817">
    <property type="term" value="F:hydrolase activity, acting on acid anhydrides"/>
    <property type="evidence" value="ECO:0007669"/>
    <property type="project" value="InterPro"/>
</dbReference>
<dbReference type="EMBL" id="KP089978">
    <property type="protein sequence ID" value="AJP17169.1"/>
    <property type="molecule type" value="Genomic_RNA"/>
</dbReference>
<keyword evidence="4" id="KW-0548">Nucleotidyltransferase</keyword>
<evidence type="ECO:0000256" key="4">
    <source>
        <dbReference type="ARBA" id="ARBA00022695"/>
    </source>
</evidence>
<keyword evidence="2" id="KW-0696">RNA-directed RNA polymerase</keyword>
<evidence type="ECO:0000256" key="1">
    <source>
        <dbReference type="ARBA" id="ARBA00008513"/>
    </source>
</evidence>
<evidence type="ECO:0000259" key="13">
    <source>
        <dbReference type="PROSITE" id="PS51657"/>
    </source>
</evidence>
<dbReference type="Pfam" id="PF01443">
    <property type="entry name" value="Viral_helicase1"/>
    <property type="match status" value="1"/>
</dbReference>
<evidence type="ECO:0000259" key="11">
    <source>
        <dbReference type="PROSITE" id="PS50802"/>
    </source>
</evidence>
<keyword evidence="6" id="KW-0378">Hydrolase</keyword>
<dbReference type="SUPFAM" id="SSF52540">
    <property type="entry name" value="P-loop containing nucleoside triphosphate hydrolases"/>
    <property type="match status" value="1"/>
</dbReference>
<proteinExistence type="inferred from homology"/>
<dbReference type="CDD" id="cd23245">
    <property type="entry name" value="Betaflexiviridae_RdRp"/>
    <property type="match status" value="1"/>
</dbReference>
<dbReference type="InterPro" id="IPR027351">
    <property type="entry name" value="(+)RNA_virus_helicase_core_dom"/>
</dbReference>
<feature type="compositionally biased region" description="Basic and acidic residues" evidence="9">
    <location>
        <begin position="865"/>
        <end position="876"/>
    </location>
</feature>
<dbReference type="InterPro" id="IPR003323">
    <property type="entry name" value="OTU_dom"/>
</dbReference>
<dbReference type="Pfam" id="PF05379">
    <property type="entry name" value="Peptidase_C23"/>
    <property type="match status" value="1"/>
</dbReference>
<dbReference type="GO" id="GO:0003968">
    <property type="term" value="F:RNA-directed RNA polymerase activity"/>
    <property type="evidence" value="ECO:0007669"/>
    <property type="project" value="UniProtKB-KW"/>
</dbReference>
<dbReference type="InterPro" id="IPR002588">
    <property type="entry name" value="Alphavirus-like_MT_dom"/>
</dbReference>
<feature type="domain" description="Alphavirus-like MT" evidence="14">
    <location>
        <begin position="63"/>
        <end position="252"/>
    </location>
</feature>
<dbReference type="GO" id="GO:0003723">
    <property type="term" value="F:RNA binding"/>
    <property type="evidence" value="ECO:0007669"/>
    <property type="project" value="InterPro"/>
</dbReference>
<evidence type="ECO:0000256" key="3">
    <source>
        <dbReference type="ARBA" id="ARBA00022679"/>
    </source>
</evidence>
<evidence type="ECO:0000256" key="6">
    <source>
        <dbReference type="ARBA" id="ARBA00022801"/>
    </source>
</evidence>
<evidence type="ECO:0000259" key="12">
    <source>
        <dbReference type="PROSITE" id="PS51492"/>
    </source>
</evidence>
<dbReference type="InterPro" id="IPR007094">
    <property type="entry name" value="RNA-dir_pol_PSvirus"/>
</dbReference>
<evidence type="ECO:0000256" key="9">
    <source>
        <dbReference type="SAM" id="MobiDB-lite"/>
    </source>
</evidence>
<dbReference type="PROSITE" id="PS51743">
    <property type="entry name" value="ALPHAVIRUS_MT"/>
    <property type="match status" value="1"/>
</dbReference>
<feature type="region of interest" description="Disordered" evidence="9">
    <location>
        <begin position="854"/>
        <end position="876"/>
    </location>
</feature>
<evidence type="ECO:0000256" key="7">
    <source>
        <dbReference type="ARBA" id="ARBA00022840"/>
    </source>
</evidence>
<feature type="domain" description="Peptidase C23" evidence="12">
    <location>
        <begin position="999"/>
        <end position="1089"/>
    </location>
</feature>
<dbReference type="GO" id="GO:0016556">
    <property type="term" value="P:mRNA modification"/>
    <property type="evidence" value="ECO:0007669"/>
    <property type="project" value="InterPro"/>
</dbReference>
<keyword evidence="7" id="KW-0067">ATP-binding</keyword>
<dbReference type="Pfam" id="PF00978">
    <property type="entry name" value="RdRP_2"/>
    <property type="match status" value="1"/>
</dbReference>
<feature type="domain" description="OTU" evidence="11">
    <location>
        <begin position="891"/>
        <end position="1000"/>
    </location>
</feature>
<dbReference type="InterPro" id="IPR008041">
    <property type="entry name" value="Peptidase_C23"/>
</dbReference>
<dbReference type="GO" id="GO:0005524">
    <property type="term" value="F:ATP binding"/>
    <property type="evidence" value="ECO:0007669"/>
    <property type="project" value="UniProtKB-KW"/>
</dbReference>
<keyword evidence="3" id="KW-0808">Transferase</keyword>
<dbReference type="CDD" id="cd22792">
    <property type="entry name" value="OTU_RDRP-like"/>
    <property type="match status" value="1"/>
</dbReference>
<reference evidence="15" key="1">
    <citation type="submission" date="2014-10" db="EMBL/GenBank/DDBJ databases">
        <title>Complete genome sequence of Potato virus S from Western Australia.</title>
        <authorList>
            <person name="Wylie S.J."/>
            <person name="Li H."/>
            <person name="Jones M.G.K."/>
            <person name="Florides C."/>
        </authorList>
    </citation>
    <scope>NUCLEOTIDE SEQUENCE</scope>
    <source>
        <strain evidence="15">SW-14</strain>
    </source>
</reference>
<dbReference type="InterPro" id="IPR027417">
    <property type="entry name" value="P-loop_NTPase"/>
</dbReference>
<keyword evidence="8" id="KW-0693">Viral RNA replication</keyword>
<dbReference type="PROSITE" id="PS51657">
    <property type="entry name" value="PSRV_HELICASE"/>
    <property type="match status" value="1"/>
</dbReference>
<dbReference type="GO" id="GO:0008174">
    <property type="term" value="F:mRNA methyltransferase activity"/>
    <property type="evidence" value="ECO:0007669"/>
    <property type="project" value="UniProtKB-UniRule"/>
</dbReference>
<feature type="domain" description="RdRp catalytic" evidence="10">
    <location>
        <begin position="1759"/>
        <end position="1866"/>
    </location>
</feature>
<evidence type="ECO:0000259" key="14">
    <source>
        <dbReference type="PROSITE" id="PS51743"/>
    </source>
</evidence>
<protein>
    <submittedName>
        <fullName evidence="15">Replicase</fullName>
    </submittedName>
</protein>
<dbReference type="PROSITE" id="PS50802">
    <property type="entry name" value="OTU"/>
    <property type="match status" value="1"/>
</dbReference>
<evidence type="ECO:0000256" key="2">
    <source>
        <dbReference type="ARBA" id="ARBA00022484"/>
    </source>
</evidence>
<evidence type="ECO:0000313" key="15">
    <source>
        <dbReference type="EMBL" id="AJP17169.1"/>
    </source>
</evidence>
<feature type="domain" description="(+)RNA virus helicase C-terminal" evidence="13">
    <location>
        <begin position="1146"/>
        <end position="1478"/>
    </location>
</feature>
<dbReference type="InterPro" id="IPR043502">
    <property type="entry name" value="DNA/RNA_pol_sf"/>
</dbReference>
<evidence type="ECO:0000259" key="10">
    <source>
        <dbReference type="PROSITE" id="PS50507"/>
    </source>
</evidence>
<dbReference type="GO" id="GO:0006351">
    <property type="term" value="P:DNA-templated transcription"/>
    <property type="evidence" value="ECO:0007669"/>
    <property type="project" value="InterPro"/>
</dbReference>
<dbReference type="GO" id="GO:0006396">
    <property type="term" value="P:RNA processing"/>
    <property type="evidence" value="ECO:0007669"/>
    <property type="project" value="InterPro"/>
</dbReference>
<evidence type="ECO:0000256" key="8">
    <source>
        <dbReference type="ARBA" id="ARBA00022953"/>
    </source>
</evidence>
<keyword evidence="5" id="KW-0547">Nucleotide-binding</keyword>
<organism evidence="15">
    <name type="scientific">Potato virus S</name>
    <dbReference type="NCBI Taxonomy" id="12169"/>
    <lineage>
        <taxon>Viruses</taxon>
        <taxon>Riboviria</taxon>
        <taxon>Orthornavirae</taxon>
        <taxon>Kitrinoviricota</taxon>
        <taxon>Alsuviricetes</taxon>
        <taxon>Tymovirales</taxon>
        <taxon>Betaflexiviridae</taxon>
        <taxon>Quinvirinae</taxon>
        <taxon>Carlavirus</taxon>
        <taxon>Carlavirus sigmasolani</taxon>
    </lineage>
</organism>
<evidence type="ECO:0000256" key="5">
    <source>
        <dbReference type="ARBA" id="ARBA00022741"/>
    </source>
</evidence>
<sequence>MALTYRSPIEEVLTLLEPNAQSLISNVATSSFQESEKDNFAWFCYHVSASAKEHLSRAGIYLSPYSGYPHSHPVCKTLENYLLYKVLPPLVNNTFYFVGIKEFKLNFLKKRIKQMSMIQAINRYVSSADKLRYGNEFVIKFGAASPELKRHHGYSLDPALRDLLPNIKQDSNLFFHDEMHYWEKNQLIHFLEQCRPNTCLCTIVYPTEIFVGARRSLNPWAYEFEIKRDKLLFYPDGVRSEGYEQPVNCGYLLRTRKILLRDGTMYSVDLVCSKFAHHLIAITKGDLITPTYRSFGPFEAIKSAGLQGISKGRPKFYPVPCHMISRLYRYLRSLKKPDKQSAMAKFSQMCPEPSGDMIRFIEELSDLIINTGTLRVMIDAELCKNFFGNLGLALPATLASKIKSTRAVSLEAFIASLEPLVVDCELQTISWAVPLAQLLFSESPDDPPEDMIEAMDRKWVSSSTMLCDRVPAPYRGNMWSETSRAMSFWGIDFQRVKFLRGLMELYVDSMCTEGLATPVTFESYVAQVASCCSLLGLALIKCLTVAEYAEVAQIVSNTRLIDVLFIAGDLRWFRATRHSRHNVKFLDETADWARYKSEFECATYAKPKGIGHMGYLQNTVYSFCGVGARWSFDPSYCCESDTEAIHSDYSTVDHLKAAPINSERTLPRGAEMERALGCACGLRSVARVLAYPTEHGFNLEKGGSGKRAAWYCRGQVDYTSGAVCHENLGWPRWLSQWMELHEIDETYYNSMLAQEFPAGGALECEVGDGGQFVPGSNVAIAEVGGQSRVSIGCVAGTGQLLLELGDFIEVPGSCWSKHHLYMRCSEMCGVTFIFRQIKVPDPVGNAAAGQIATPASTAGAGRSNSDGHDAHHTREGVAVHASGKCPAAKKFHRVPNAGGGDCFWLAISHFTGVSVQDMKQGLQQLEWESDAFSAELALQLKPQAWAEEEAIIATSKQYRYRIVVLSADKEQTVIYSPKCEAVQSMVLYHSGAHFEAALPRNDCVLVAVASVLRRRVEEVLSILGAQLGNEFLQDVLKGEGINRDKLAVVFKLFDICAHVHAEGEVFVINSEGRLHGTFNLSKDHIEHCKSKPMGITKFTSVHDASCEIKQETLAMLKAMCTLLPYNPCELRAKVLADSLNAGSTGVLCDELFNNVGNLLEVNEGRLRENVREVGCLLGTFGAGKSMVFRKVLSSNLGKSIIYISPRKHLADSFNELVKSIKQQEGAASVQGFRTFTFERALLKSAQFRPDATIIIDEIQLFPPGYLDLFSMLAPLGVHMFLVGDPCQSDYDSEKDRSLFQAMKSDINLLLDDADYDFNCRSRRFKDKLFDGRLPCSMGPMEGEPSKFTIIEGIENCKAIHSQAEVCLVSSFDEKKIVQTYFPSSCHCFTFGESTGMTYKSGVILITDTSQYTSERRWLTALSRFSHSIAFVNATGGNIQLVTRLYQNRVLGRFLLKTAKIDDLKMLLPGRPRFKEGFGGERIGADEGKREFKLEGDPWLKTMLDLLQKEDQEEVEEAVVELGEEWFRTHLPQCELEGVRARWVEKILAKEVREKRMGLLVSEQFTDEHSRQLGKQITNAAERFETIYPRHRAADTVTFIMAVRKRLRFSDPIRESAKLRVAEMYGPFLLKEFLKHVPLKPMHDTRMMAEAKFDFEEKKTQKSAATIENHSNRSCRDWLADMGMVFSKSQLCTKFDNRFRDAKAAQTIVCFQHSVLCRFAPYMRYIEKKLNEVLPARFYIHSGKGLEELNKWVIESKFDGLCTESDYEAFDASQDQYIVAFELALMRYLGLPNDLIEDYKYIKTHLGSKLGNFAIMRFSGEASTFLFNTMANMLFTFLRYKLKGDERICFAGDDMCANRALFIKDTHEGFLKKLKLKAKVDRTNRPSFCGWSLCSDGIYKKPQLVFERLCIAKETANLANCIDNYAIEVSYAYKLGERIKERMSEEELDAFYNCVRVIIKHKHLLKSEIRCVYEDV</sequence>
<dbReference type="PROSITE" id="PS51492">
    <property type="entry name" value="PEPTIDASE_C23"/>
    <property type="match status" value="1"/>
</dbReference>
<dbReference type="GO" id="GO:0039694">
    <property type="term" value="P:viral RNA genome replication"/>
    <property type="evidence" value="ECO:0007669"/>
    <property type="project" value="InterPro"/>
</dbReference>
<dbReference type="SUPFAM" id="SSF56672">
    <property type="entry name" value="DNA/RNA polymerases"/>
    <property type="match status" value="1"/>
</dbReference>
<dbReference type="InterPro" id="IPR001788">
    <property type="entry name" value="RNA-dep_RNA_pol_alsuvir"/>
</dbReference>
<dbReference type="PROSITE" id="PS50507">
    <property type="entry name" value="RDRP_SSRNA_POS"/>
    <property type="match status" value="1"/>
</dbReference>
<comment type="similarity">
    <text evidence="1">Belongs to the potexviruses/carlaviruses RNA replication protein family.</text>
</comment>
<accession>A0A0C5GXK2</accession>